<organism evidence="1 2">
    <name type="scientific">Candidatus Sulfomarinibacter kjeldsenii</name>
    <dbReference type="NCBI Taxonomy" id="2885994"/>
    <lineage>
        <taxon>Bacteria</taxon>
        <taxon>Pseudomonadati</taxon>
        <taxon>Acidobacteriota</taxon>
        <taxon>Thermoanaerobaculia</taxon>
        <taxon>Thermoanaerobaculales</taxon>
        <taxon>Candidatus Sulfomarinibacteraceae</taxon>
        <taxon>Candidatus Sulfomarinibacter</taxon>
    </lineage>
</organism>
<evidence type="ECO:0000313" key="2">
    <source>
        <dbReference type="Proteomes" id="UP000598633"/>
    </source>
</evidence>
<dbReference type="EMBL" id="JACXWA010000008">
    <property type="protein sequence ID" value="MBD3869821.1"/>
    <property type="molecule type" value="Genomic_DNA"/>
</dbReference>
<dbReference type="Gene3D" id="2.40.50.100">
    <property type="match status" value="1"/>
</dbReference>
<name>A0A8J6YAL9_9BACT</name>
<protein>
    <submittedName>
        <fullName evidence="1">Biotin/lipoyl-binding protein</fullName>
    </submittedName>
</protein>
<sequence length="124" mass="13330">MAKVLRFLVIVIVFAGAAGGIYAWVGSRGTDENGNVLVEAEIGSITEKALAVGQIEPRERFQVKSKISGIVARCFVEVGDTVQAGDPLFEIAPDPTPQELLNVSHRVHSSEASFMKAKADYERG</sequence>
<proteinExistence type="predicted"/>
<dbReference type="AlphaFoldDB" id="A0A8J6YAL9"/>
<reference evidence="1 2" key="1">
    <citation type="submission" date="2020-08" db="EMBL/GenBank/DDBJ databases">
        <title>Acidobacteriota in marine sediments use diverse sulfur dissimilation pathways.</title>
        <authorList>
            <person name="Wasmund K."/>
        </authorList>
    </citation>
    <scope>NUCLEOTIDE SEQUENCE [LARGE SCALE GENOMIC DNA]</scope>
    <source>
        <strain evidence="1">MAG AM3-A</strain>
    </source>
</reference>
<gene>
    <name evidence="1" type="ORF">IFJ97_00510</name>
</gene>
<comment type="caution">
    <text evidence="1">The sequence shown here is derived from an EMBL/GenBank/DDBJ whole genome shotgun (WGS) entry which is preliminary data.</text>
</comment>
<evidence type="ECO:0000313" key="1">
    <source>
        <dbReference type="EMBL" id="MBD3869821.1"/>
    </source>
</evidence>
<dbReference type="PANTHER" id="PTHR30469">
    <property type="entry name" value="MULTIDRUG RESISTANCE PROTEIN MDTA"/>
    <property type="match status" value="1"/>
</dbReference>
<dbReference type="GO" id="GO:1990281">
    <property type="term" value="C:efflux pump complex"/>
    <property type="evidence" value="ECO:0007669"/>
    <property type="project" value="TreeGrafter"/>
</dbReference>
<dbReference type="SUPFAM" id="SSF111369">
    <property type="entry name" value="HlyD-like secretion proteins"/>
    <property type="match status" value="1"/>
</dbReference>
<dbReference type="Gene3D" id="1.10.287.470">
    <property type="entry name" value="Helix hairpin bin"/>
    <property type="match status" value="1"/>
</dbReference>
<dbReference type="GO" id="GO:0015562">
    <property type="term" value="F:efflux transmembrane transporter activity"/>
    <property type="evidence" value="ECO:0007669"/>
    <property type="project" value="TreeGrafter"/>
</dbReference>
<dbReference type="Proteomes" id="UP000598633">
    <property type="component" value="Unassembled WGS sequence"/>
</dbReference>
<accession>A0A8J6YAL9</accession>
<feature type="non-terminal residue" evidence="1">
    <location>
        <position position="124"/>
    </location>
</feature>